<dbReference type="KEGG" id="mtp:Mthe_0553"/>
<dbReference type="STRING" id="349307.Mthe_0553"/>
<dbReference type="HOGENOM" id="CLU_102155_0_0_2"/>
<evidence type="ECO:0000313" key="3">
    <source>
        <dbReference type="Proteomes" id="UP000000674"/>
    </source>
</evidence>
<dbReference type="AlphaFoldDB" id="A0B6M0"/>
<organism evidence="2 3">
    <name type="scientific">Methanothrix thermoacetophila (strain DSM 6194 / JCM 14653 / NBRC 101360 / PT)</name>
    <name type="common">Methanosaeta thermophila</name>
    <dbReference type="NCBI Taxonomy" id="349307"/>
    <lineage>
        <taxon>Archaea</taxon>
        <taxon>Methanobacteriati</taxon>
        <taxon>Methanobacteriota</taxon>
        <taxon>Stenosarchaea group</taxon>
        <taxon>Methanomicrobia</taxon>
        <taxon>Methanotrichales</taxon>
        <taxon>Methanotrichaceae</taxon>
        <taxon>Methanothrix</taxon>
    </lineage>
</organism>
<name>A0B6M0_METTP</name>
<keyword evidence="3" id="KW-1185">Reference proteome</keyword>
<proteinExistence type="predicted"/>
<evidence type="ECO:0000313" key="2">
    <source>
        <dbReference type="EMBL" id="ABK14344.1"/>
    </source>
</evidence>
<dbReference type="Pfam" id="PF18481">
    <property type="entry name" value="DUF5616"/>
    <property type="match status" value="1"/>
</dbReference>
<dbReference type="PANTHER" id="PTHR42252">
    <property type="entry name" value="DUF5616 DOMAIN-CONTAINING PROTEIN"/>
    <property type="match status" value="1"/>
</dbReference>
<dbReference type="InterPro" id="IPR041652">
    <property type="entry name" value="DUF5616"/>
</dbReference>
<gene>
    <name evidence="2" type="ordered locus">Mthe_0553</name>
</gene>
<dbReference type="OrthoDB" id="60095at2157"/>
<evidence type="ECO:0000259" key="1">
    <source>
        <dbReference type="Pfam" id="PF18481"/>
    </source>
</evidence>
<reference evidence="2 3" key="1">
    <citation type="submission" date="2006-10" db="EMBL/GenBank/DDBJ databases">
        <title>Complete sequence of Methanosaeta thermophila PT.</title>
        <authorList>
            <consortium name="US DOE Joint Genome Institute"/>
            <person name="Copeland A."/>
            <person name="Lucas S."/>
            <person name="Lapidus A."/>
            <person name="Barry K."/>
            <person name="Detter J.C."/>
            <person name="Glavina del Rio T."/>
            <person name="Hammon N."/>
            <person name="Israni S."/>
            <person name="Pitluck S."/>
            <person name="Chain P."/>
            <person name="Malfatti S."/>
            <person name="Shin M."/>
            <person name="Vergez L."/>
            <person name="Schmutz J."/>
            <person name="Larimer F."/>
            <person name="Land M."/>
            <person name="Hauser L."/>
            <person name="Kyrpides N."/>
            <person name="Kim E."/>
            <person name="Smith K.S."/>
            <person name="Ingram-Smith C."/>
            <person name="Richardson P."/>
        </authorList>
    </citation>
    <scope>NUCLEOTIDE SEQUENCE [LARGE SCALE GENOMIC DNA]</scope>
    <source>
        <strain evidence="3">DSM 6194 / JCM 14653 / NBRC 101360 / PT</strain>
    </source>
</reference>
<dbReference type="PANTHER" id="PTHR42252:SF1">
    <property type="entry name" value="DUF434 DOMAIN-CONTAINING PROTEIN"/>
    <property type="match status" value="1"/>
</dbReference>
<sequence length="186" mass="20459">MADHYRIDKEYRNILSRAVLSDDVARSRRLKAIGLENLMGGVLHIDGYNVLITIESIITGEDIFLCDDGFIRDMRCLFRKYRRSGATDEAVQLMIDVISRARPSDVLLLLDKQISRSGELASDIGEAFSAAGIPGTARTARDVDRGLKSSSAVVATSDGIIIDHVSSALDIPALIARRMMVKPIRI</sequence>
<dbReference type="Proteomes" id="UP000000674">
    <property type="component" value="Chromosome"/>
</dbReference>
<feature type="domain" description="DUF5616" evidence="1">
    <location>
        <begin position="36"/>
        <end position="173"/>
    </location>
</feature>
<dbReference type="EMBL" id="CP000477">
    <property type="protein sequence ID" value="ABK14344.1"/>
    <property type="molecule type" value="Genomic_DNA"/>
</dbReference>
<accession>A0B6M0</accession>
<protein>
    <recommendedName>
        <fullName evidence="1">DUF5616 domain-containing protein</fullName>
    </recommendedName>
</protein>